<reference evidence="1 2" key="1">
    <citation type="journal article" date="2022" name="Genome Biol. Evol.">
        <title>The Spruce Budworm Genome: Reconstructing the Evolutionary History of Antifreeze Proteins.</title>
        <authorList>
            <person name="Beliveau C."/>
            <person name="Gagne P."/>
            <person name="Picq S."/>
            <person name="Vernygora O."/>
            <person name="Keeling C.I."/>
            <person name="Pinkney K."/>
            <person name="Doucet D."/>
            <person name="Wen F."/>
            <person name="Johnston J.S."/>
            <person name="Maaroufi H."/>
            <person name="Boyle B."/>
            <person name="Laroche J."/>
            <person name="Dewar K."/>
            <person name="Juretic N."/>
            <person name="Blackburn G."/>
            <person name="Nisole A."/>
            <person name="Brunet B."/>
            <person name="Brandao M."/>
            <person name="Lumley L."/>
            <person name="Duan J."/>
            <person name="Quan G."/>
            <person name="Lucarotti C.J."/>
            <person name="Roe A.D."/>
            <person name="Sperling F.A.H."/>
            <person name="Levesque R.C."/>
            <person name="Cusson M."/>
        </authorList>
    </citation>
    <scope>NUCLEOTIDE SEQUENCE [LARGE SCALE GENOMIC DNA]</scope>
    <source>
        <strain evidence="1">Glfc:IPQL:Cfum</strain>
    </source>
</reference>
<accession>A0ACC0K997</accession>
<proteinExistence type="predicted"/>
<organism evidence="1 2">
    <name type="scientific">Choristoneura fumiferana</name>
    <name type="common">Spruce budworm moth</name>
    <name type="synonym">Archips fumiferana</name>
    <dbReference type="NCBI Taxonomy" id="7141"/>
    <lineage>
        <taxon>Eukaryota</taxon>
        <taxon>Metazoa</taxon>
        <taxon>Ecdysozoa</taxon>
        <taxon>Arthropoda</taxon>
        <taxon>Hexapoda</taxon>
        <taxon>Insecta</taxon>
        <taxon>Pterygota</taxon>
        <taxon>Neoptera</taxon>
        <taxon>Endopterygota</taxon>
        <taxon>Lepidoptera</taxon>
        <taxon>Glossata</taxon>
        <taxon>Ditrysia</taxon>
        <taxon>Tortricoidea</taxon>
        <taxon>Tortricidae</taxon>
        <taxon>Tortricinae</taxon>
        <taxon>Choristoneura</taxon>
    </lineage>
</organism>
<dbReference type="EMBL" id="CM046124">
    <property type="protein sequence ID" value="KAI8432835.1"/>
    <property type="molecule type" value="Genomic_DNA"/>
</dbReference>
<sequence length="64" mass="6823">MSVKSDVDLRQMRDEIVVASSSASFMMAEGVPGIASMESSVWLDTMLGDVTSLGELTVEVDPDV</sequence>
<keyword evidence="2" id="KW-1185">Reference proteome</keyword>
<evidence type="ECO:0000313" key="2">
    <source>
        <dbReference type="Proteomes" id="UP001064048"/>
    </source>
</evidence>
<comment type="caution">
    <text evidence="1">The sequence shown here is derived from an EMBL/GenBank/DDBJ whole genome shotgun (WGS) entry which is preliminary data.</text>
</comment>
<dbReference type="Proteomes" id="UP001064048">
    <property type="component" value="Chromosome 24"/>
</dbReference>
<evidence type="ECO:0000313" key="1">
    <source>
        <dbReference type="EMBL" id="KAI8432835.1"/>
    </source>
</evidence>
<gene>
    <name evidence="1" type="ORF">MSG28_013768</name>
</gene>
<protein>
    <submittedName>
        <fullName evidence="1">Uncharacterized protein</fullName>
    </submittedName>
</protein>
<name>A0ACC0K997_CHOFU</name>